<gene>
    <name evidence="3" type="ORF">SRB5_23300</name>
</gene>
<name>A0A7K0CFF0_9ACTN</name>
<feature type="domain" description="UspA" evidence="2">
    <location>
        <begin position="5"/>
        <end position="142"/>
    </location>
</feature>
<accession>A0A7K0CFF0</accession>
<dbReference type="Gene3D" id="3.40.50.620">
    <property type="entry name" value="HUPs"/>
    <property type="match status" value="2"/>
</dbReference>
<dbReference type="EMBL" id="WEGJ01000005">
    <property type="protein sequence ID" value="MQY12200.1"/>
    <property type="molecule type" value="Genomic_DNA"/>
</dbReference>
<organism evidence="3 4">
    <name type="scientific">Streptomyces smaragdinus</name>
    <dbReference type="NCBI Taxonomy" id="2585196"/>
    <lineage>
        <taxon>Bacteria</taxon>
        <taxon>Bacillati</taxon>
        <taxon>Actinomycetota</taxon>
        <taxon>Actinomycetes</taxon>
        <taxon>Kitasatosporales</taxon>
        <taxon>Streptomycetaceae</taxon>
        <taxon>Streptomyces</taxon>
    </lineage>
</organism>
<dbReference type="PANTHER" id="PTHR46268:SF6">
    <property type="entry name" value="UNIVERSAL STRESS PROTEIN UP12"/>
    <property type="match status" value="1"/>
</dbReference>
<comment type="similarity">
    <text evidence="1">Belongs to the universal stress protein A family.</text>
</comment>
<dbReference type="RefSeq" id="WP_153451562.1">
    <property type="nucleotide sequence ID" value="NZ_WEGJ01000005.1"/>
</dbReference>
<dbReference type="Proteomes" id="UP000466345">
    <property type="component" value="Unassembled WGS sequence"/>
</dbReference>
<dbReference type="InterPro" id="IPR006015">
    <property type="entry name" value="Universal_stress_UspA"/>
</dbReference>
<dbReference type="Pfam" id="PF00582">
    <property type="entry name" value="Usp"/>
    <property type="match status" value="2"/>
</dbReference>
<evidence type="ECO:0000256" key="1">
    <source>
        <dbReference type="ARBA" id="ARBA00008791"/>
    </source>
</evidence>
<dbReference type="OrthoDB" id="3174546at2"/>
<reference evidence="3 4" key="1">
    <citation type="submission" date="2019-10" db="EMBL/GenBank/DDBJ databases">
        <title>Streptomyces smaragdinus sp. nov. and Streptomyces fabii sp. nov., isolated from the gut of fungus growing-termite Macrotermes natalensis.</title>
        <authorList>
            <person name="Schwitalla J."/>
            <person name="Benndorf R."/>
            <person name="Martin K."/>
            <person name="De Beer W."/>
            <person name="Kaster A.-K."/>
            <person name="Vollmers J."/>
            <person name="Poulsen M."/>
            <person name="Beemelmanns C."/>
        </authorList>
    </citation>
    <scope>NUCLEOTIDE SEQUENCE [LARGE SCALE GENOMIC DNA]</scope>
    <source>
        <strain evidence="3 4">RB5</strain>
    </source>
</reference>
<evidence type="ECO:0000313" key="3">
    <source>
        <dbReference type="EMBL" id="MQY12200.1"/>
    </source>
</evidence>
<protein>
    <submittedName>
        <fullName evidence="3">Universal stress protein</fullName>
    </submittedName>
</protein>
<dbReference type="InterPro" id="IPR006016">
    <property type="entry name" value="UspA"/>
</dbReference>
<dbReference type="InterPro" id="IPR014729">
    <property type="entry name" value="Rossmann-like_a/b/a_fold"/>
</dbReference>
<dbReference type="PRINTS" id="PR01438">
    <property type="entry name" value="UNVRSLSTRESS"/>
</dbReference>
<sequence length="290" mass="29864">METGPVLVGVDGSEAGLEAVTVAAHEARLRGCPLRVVHAFLWPPSGVYLGATMVGTEYTVFREQADKLVKDSVQHAHEAEPGIEIEGIVVTGESLPVMVQETESARLAVVGSRGHGAFARLLLGSTATHLSAHARCPVLVVRGRPDPGGPVLLAVDGSAAGEAAVDYAFAEADRRGTGVVAVHIWSAWDSQAPRPSDAALPEGANPGELVLAEALAGPLEQYPDVSVERRSIKGSARELLIDASGSAGLVVVGARGHGGFTGMLLGSVSQALLNHAHCPVIVVRGTDPDA</sequence>
<evidence type="ECO:0000259" key="2">
    <source>
        <dbReference type="Pfam" id="PF00582"/>
    </source>
</evidence>
<evidence type="ECO:0000313" key="4">
    <source>
        <dbReference type="Proteomes" id="UP000466345"/>
    </source>
</evidence>
<dbReference type="SUPFAM" id="SSF52402">
    <property type="entry name" value="Adenine nucleotide alpha hydrolases-like"/>
    <property type="match status" value="2"/>
</dbReference>
<dbReference type="AlphaFoldDB" id="A0A7K0CFF0"/>
<proteinExistence type="inferred from homology"/>
<feature type="domain" description="UspA" evidence="2">
    <location>
        <begin position="150"/>
        <end position="284"/>
    </location>
</feature>
<comment type="caution">
    <text evidence="3">The sequence shown here is derived from an EMBL/GenBank/DDBJ whole genome shotgun (WGS) entry which is preliminary data.</text>
</comment>
<dbReference type="PANTHER" id="PTHR46268">
    <property type="entry name" value="STRESS RESPONSE PROTEIN NHAX"/>
    <property type="match status" value="1"/>
</dbReference>
<keyword evidence="4" id="KW-1185">Reference proteome</keyword>